<organism evidence="2 4">
    <name type="scientific">Labilithrix luteola</name>
    <dbReference type="NCBI Taxonomy" id="1391654"/>
    <lineage>
        <taxon>Bacteria</taxon>
        <taxon>Pseudomonadati</taxon>
        <taxon>Myxococcota</taxon>
        <taxon>Polyangia</taxon>
        <taxon>Polyangiales</taxon>
        <taxon>Labilitrichaceae</taxon>
        <taxon>Labilithrix</taxon>
    </lineage>
</organism>
<dbReference type="EMBL" id="CP012333">
    <property type="protein sequence ID" value="AKU93350.1"/>
    <property type="molecule type" value="Genomic_DNA"/>
</dbReference>
<dbReference type="STRING" id="1391654.AKJ09_00014"/>
<dbReference type="AlphaFoldDB" id="A0A0K1PIK2"/>
<evidence type="ECO:0000256" key="1">
    <source>
        <dbReference type="SAM" id="MobiDB-lite"/>
    </source>
</evidence>
<proteinExistence type="predicted"/>
<accession>A0A0K1PIK2</accession>
<feature type="compositionally biased region" description="Basic and acidic residues" evidence="1">
    <location>
        <begin position="56"/>
        <end position="66"/>
    </location>
</feature>
<reference evidence="2 4" key="1">
    <citation type="submission" date="2015-08" db="EMBL/GenBank/DDBJ databases">
        <authorList>
            <person name="Babu N.S."/>
            <person name="Beckwith C.J."/>
            <person name="Beseler K.G."/>
            <person name="Brison A."/>
            <person name="Carone J.V."/>
            <person name="Caskin T.P."/>
            <person name="Diamond M."/>
            <person name="Durham M.E."/>
            <person name="Foxe J.M."/>
            <person name="Go M."/>
            <person name="Henderson B.A."/>
            <person name="Jones I.B."/>
            <person name="McGettigan J.A."/>
            <person name="Micheletti S.J."/>
            <person name="Nasrallah M.E."/>
            <person name="Ortiz D."/>
            <person name="Piller C.R."/>
            <person name="Privatt S.R."/>
            <person name="Schneider S.L."/>
            <person name="Sharp S."/>
            <person name="Smith T.C."/>
            <person name="Stanton J.D."/>
            <person name="Ullery H.E."/>
            <person name="Wilson R.J."/>
            <person name="Serrano M.G."/>
            <person name="Buck G."/>
            <person name="Lee V."/>
            <person name="Wang Y."/>
            <person name="Carvalho R."/>
            <person name="Voegtly L."/>
            <person name="Shi R."/>
            <person name="Duckworth R."/>
            <person name="Johnson A."/>
            <person name="Loviza R."/>
            <person name="Walstead R."/>
            <person name="Shah Z."/>
            <person name="Kiflezghi M."/>
            <person name="Wade K."/>
            <person name="Ball S.L."/>
            <person name="Bradley K.W."/>
            <person name="Asai D.J."/>
            <person name="Bowman C.A."/>
            <person name="Russell D.A."/>
            <person name="Pope W.H."/>
            <person name="Jacobs-Sera D."/>
            <person name="Hendrix R.W."/>
            <person name="Hatfull G.F."/>
        </authorList>
    </citation>
    <scope>NUCLEOTIDE SEQUENCE [LARGE SCALE GENOMIC DNA]</scope>
    <source>
        <strain evidence="2 4">DSM 27648</strain>
    </source>
</reference>
<feature type="region of interest" description="Disordered" evidence="1">
    <location>
        <begin position="46"/>
        <end position="66"/>
    </location>
</feature>
<evidence type="ECO:0000313" key="3">
    <source>
        <dbReference type="EMBL" id="AKU93418.1"/>
    </source>
</evidence>
<evidence type="ECO:0000313" key="4">
    <source>
        <dbReference type="Proteomes" id="UP000064967"/>
    </source>
</evidence>
<evidence type="ECO:0000313" key="2">
    <source>
        <dbReference type="EMBL" id="AKU93350.1"/>
    </source>
</evidence>
<name>A0A0K1PIK2_9BACT</name>
<keyword evidence="4" id="KW-1185">Reference proteome</keyword>
<dbReference type="Proteomes" id="UP000064967">
    <property type="component" value="Chromosome"/>
</dbReference>
<protein>
    <submittedName>
        <fullName evidence="2">Uncharacterized protein</fullName>
    </submittedName>
</protein>
<gene>
    <name evidence="2" type="ORF">AKJ09_00014</name>
    <name evidence="3" type="ORF">AKJ09_00082</name>
</gene>
<dbReference type="KEGG" id="llu:AKJ09_00082"/>
<dbReference type="KEGG" id="llu:AKJ09_00014"/>
<sequence length="66" mass="7594">MNDSTFHAVVDTLEKLIHDLQLTPSEVREAAMYACVRVESRRTVPMPVPFDANSEALRRRPDQEPR</sequence>
<dbReference type="EMBL" id="CP012333">
    <property type="protein sequence ID" value="AKU93418.1"/>
    <property type="molecule type" value="Genomic_DNA"/>
</dbReference>
<dbReference type="RefSeq" id="WP_146644884.1">
    <property type="nucleotide sequence ID" value="NZ_CP012333.1"/>
</dbReference>